<accession>A0A5N5WN86</accession>
<evidence type="ECO:0000256" key="4">
    <source>
        <dbReference type="ARBA" id="ARBA00022898"/>
    </source>
</evidence>
<dbReference type="GO" id="GO:0016740">
    <property type="term" value="F:transferase activity"/>
    <property type="evidence" value="ECO:0007669"/>
    <property type="project" value="UniProtKB-KW"/>
</dbReference>
<dbReference type="Gene3D" id="3.40.640.10">
    <property type="entry name" value="Type I PLP-dependent aspartate aminotransferase-like (Major domain)"/>
    <property type="match status" value="1"/>
</dbReference>
<dbReference type="InterPro" id="IPR050087">
    <property type="entry name" value="AON_synthase_class-II"/>
</dbReference>
<dbReference type="SUPFAM" id="SSF53383">
    <property type="entry name" value="PLP-dependent transferases"/>
    <property type="match status" value="1"/>
</dbReference>
<name>A0A5N5WN86_9EURO</name>
<dbReference type="InterPro" id="IPR015421">
    <property type="entry name" value="PyrdxlP-dep_Trfase_major"/>
</dbReference>
<dbReference type="AlphaFoldDB" id="A0A5N5WN86"/>
<evidence type="ECO:0000313" key="7">
    <source>
        <dbReference type="Proteomes" id="UP000326565"/>
    </source>
</evidence>
<dbReference type="OrthoDB" id="2382073at2759"/>
<proteinExistence type="inferred from homology"/>
<dbReference type="EMBL" id="ML732328">
    <property type="protein sequence ID" value="KAB8069739.1"/>
    <property type="molecule type" value="Genomic_DNA"/>
</dbReference>
<dbReference type="GO" id="GO:0030170">
    <property type="term" value="F:pyridoxal phosphate binding"/>
    <property type="evidence" value="ECO:0007669"/>
    <property type="project" value="InterPro"/>
</dbReference>
<dbReference type="Gene3D" id="3.90.1150.10">
    <property type="entry name" value="Aspartate Aminotransferase, domain 1"/>
    <property type="match status" value="1"/>
</dbReference>
<evidence type="ECO:0000256" key="2">
    <source>
        <dbReference type="ARBA" id="ARBA00010008"/>
    </source>
</evidence>
<feature type="domain" description="Aminotransferase class I/classII large" evidence="5">
    <location>
        <begin position="36"/>
        <end position="411"/>
    </location>
</feature>
<dbReference type="InterPro" id="IPR015424">
    <property type="entry name" value="PyrdxlP-dep_Trfase"/>
</dbReference>
<dbReference type="Proteomes" id="UP000326565">
    <property type="component" value="Unassembled WGS sequence"/>
</dbReference>
<dbReference type="GO" id="GO:0009102">
    <property type="term" value="P:biotin biosynthetic process"/>
    <property type="evidence" value="ECO:0007669"/>
    <property type="project" value="TreeGrafter"/>
</dbReference>
<comment type="cofactor">
    <cofactor evidence="1">
        <name>pyridoxal 5'-phosphate</name>
        <dbReference type="ChEBI" id="CHEBI:597326"/>
    </cofactor>
</comment>
<protein>
    <submittedName>
        <fullName evidence="6">Pyridoxal phosphate-dependent transferase</fullName>
    </submittedName>
</protein>
<dbReference type="PANTHER" id="PTHR13693:SF77">
    <property type="entry name" value="8-AMINO-7-OXONONANOATE SYNTHASE"/>
    <property type="match status" value="1"/>
</dbReference>
<dbReference type="PANTHER" id="PTHR13693">
    <property type="entry name" value="CLASS II AMINOTRANSFERASE/8-AMINO-7-OXONONANOATE SYNTHASE"/>
    <property type="match status" value="1"/>
</dbReference>
<dbReference type="InterPro" id="IPR015422">
    <property type="entry name" value="PyrdxlP-dep_Trfase_small"/>
</dbReference>
<gene>
    <name evidence="6" type="ORF">BDV29DRAFT_198467</name>
</gene>
<keyword evidence="3 6" id="KW-0808">Transferase</keyword>
<dbReference type="InterPro" id="IPR004839">
    <property type="entry name" value="Aminotransferase_I/II_large"/>
</dbReference>
<keyword evidence="4" id="KW-0663">Pyridoxal phosphate</keyword>
<evidence type="ECO:0000259" key="5">
    <source>
        <dbReference type="Pfam" id="PF00155"/>
    </source>
</evidence>
<dbReference type="Pfam" id="PF00155">
    <property type="entry name" value="Aminotran_1_2"/>
    <property type="match status" value="1"/>
</dbReference>
<sequence>MAAGLELLTRKLQSALDNRDEEGRLIDPPDSATLAEMIDFGSNDSLSLSSSGVLSTAFLCELEKHPGFTVGSTSSRILDGTKQYLELIERDLAQFHGAESAMFFNSGYDANVAIWSALPQPGDFIVFDEFVHASIHDGMRNGRATTVSYEHNDCVSLRNCLKEIHDQNSAVSNGEQIIFLPLESFYSVDGDIAPVHELIQVVRDALPRGNYVLSMDEAHSNGVVGPNGSGFICHYGLEREFPIRLQTCGKGLGSTGALVLANETVKVSLLNYARNIVFSTAPSFLTVSAVRAGYNLLASQEGEKRRHQLQENLRYFYQSLTASSWWKEAKQQGIFSLSTEETWRREPFLAPIIALVVQPGKARDLTQRLHQIKFWVNLVNFPLVPKGKDRIRIVIHADNTRDQIQAIMRVIRGWAREQMEHDGKRVGDAKNERLRS</sequence>
<reference evidence="6 7" key="1">
    <citation type="submission" date="2019-04" db="EMBL/GenBank/DDBJ databases">
        <title>Friends and foes A comparative genomics study of 23 Aspergillus species from section Flavi.</title>
        <authorList>
            <consortium name="DOE Joint Genome Institute"/>
            <person name="Kjaerbolling I."/>
            <person name="Vesth T."/>
            <person name="Frisvad J.C."/>
            <person name="Nybo J.L."/>
            <person name="Theobald S."/>
            <person name="Kildgaard S."/>
            <person name="Isbrandt T."/>
            <person name="Kuo A."/>
            <person name="Sato A."/>
            <person name="Lyhne E.K."/>
            <person name="Kogle M.E."/>
            <person name="Wiebenga A."/>
            <person name="Kun R.S."/>
            <person name="Lubbers R.J."/>
            <person name="Makela M.R."/>
            <person name="Barry K."/>
            <person name="Chovatia M."/>
            <person name="Clum A."/>
            <person name="Daum C."/>
            <person name="Haridas S."/>
            <person name="He G."/>
            <person name="LaButti K."/>
            <person name="Lipzen A."/>
            <person name="Mondo S."/>
            <person name="Riley R."/>
            <person name="Salamov A."/>
            <person name="Simmons B.A."/>
            <person name="Magnuson J.K."/>
            <person name="Henrissat B."/>
            <person name="Mortensen U.H."/>
            <person name="Larsen T.O."/>
            <person name="Devries R.P."/>
            <person name="Grigoriev I.V."/>
            <person name="Machida M."/>
            <person name="Baker S.E."/>
            <person name="Andersen M.R."/>
        </authorList>
    </citation>
    <scope>NUCLEOTIDE SEQUENCE [LARGE SCALE GENOMIC DNA]</scope>
    <source>
        <strain evidence="6 7">CBS 151.66</strain>
    </source>
</reference>
<evidence type="ECO:0000256" key="3">
    <source>
        <dbReference type="ARBA" id="ARBA00022679"/>
    </source>
</evidence>
<evidence type="ECO:0000256" key="1">
    <source>
        <dbReference type="ARBA" id="ARBA00001933"/>
    </source>
</evidence>
<comment type="similarity">
    <text evidence="2">Belongs to the class-II pyridoxal-phosphate-dependent aminotransferase family. BioF subfamily.</text>
</comment>
<evidence type="ECO:0000313" key="6">
    <source>
        <dbReference type="EMBL" id="KAB8069739.1"/>
    </source>
</evidence>
<organism evidence="6 7">
    <name type="scientific">Aspergillus leporis</name>
    <dbReference type="NCBI Taxonomy" id="41062"/>
    <lineage>
        <taxon>Eukaryota</taxon>
        <taxon>Fungi</taxon>
        <taxon>Dikarya</taxon>
        <taxon>Ascomycota</taxon>
        <taxon>Pezizomycotina</taxon>
        <taxon>Eurotiomycetes</taxon>
        <taxon>Eurotiomycetidae</taxon>
        <taxon>Eurotiales</taxon>
        <taxon>Aspergillaceae</taxon>
        <taxon>Aspergillus</taxon>
        <taxon>Aspergillus subgen. Circumdati</taxon>
    </lineage>
</organism>
<keyword evidence="7" id="KW-1185">Reference proteome</keyword>